<keyword evidence="1" id="KW-0812">Transmembrane</keyword>
<dbReference type="EMBL" id="MK500338">
    <property type="protein sequence ID" value="QBK86893.1"/>
    <property type="molecule type" value="Genomic_DNA"/>
</dbReference>
<organism evidence="2">
    <name type="scientific">Marseillevirus LCMAC103</name>
    <dbReference type="NCBI Taxonomy" id="2506604"/>
    <lineage>
        <taxon>Viruses</taxon>
        <taxon>Varidnaviria</taxon>
        <taxon>Bamfordvirae</taxon>
        <taxon>Nucleocytoviricota</taxon>
        <taxon>Megaviricetes</taxon>
        <taxon>Pimascovirales</taxon>
        <taxon>Pimascovirales incertae sedis</taxon>
        <taxon>Marseilleviridae</taxon>
    </lineage>
</organism>
<feature type="transmembrane region" description="Helical" evidence="1">
    <location>
        <begin position="28"/>
        <end position="49"/>
    </location>
</feature>
<proteinExistence type="predicted"/>
<gene>
    <name evidence="2" type="ORF">LCMAC103_02310</name>
</gene>
<feature type="transmembrane region" description="Helical" evidence="1">
    <location>
        <begin position="61"/>
        <end position="82"/>
    </location>
</feature>
<accession>A0A481YUB3</accession>
<protein>
    <submittedName>
        <fullName evidence="2">Uncharacterized protein</fullName>
    </submittedName>
</protein>
<keyword evidence="1" id="KW-0472">Membrane</keyword>
<evidence type="ECO:0000256" key="1">
    <source>
        <dbReference type="SAM" id="Phobius"/>
    </source>
</evidence>
<keyword evidence="1" id="KW-1133">Transmembrane helix</keyword>
<reference evidence="2" key="1">
    <citation type="journal article" date="2019" name="MBio">
        <title>Virus Genomes from Deep Sea Sediments Expand the Ocean Megavirome and Support Independent Origins of Viral Gigantism.</title>
        <authorList>
            <person name="Backstrom D."/>
            <person name="Yutin N."/>
            <person name="Jorgensen S.L."/>
            <person name="Dharamshi J."/>
            <person name="Homa F."/>
            <person name="Zaremba-Niedwiedzka K."/>
            <person name="Spang A."/>
            <person name="Wolf Y.I."/>
            <person name="Koonin E.V."/>
            <person name="Ettema T.J."/>
        </authorList>
    </citation>
    <scope>NUCLEOTIDE SEQUENCE</scope>
</reference>
<evidence type="ECO:0000313" key="2">
    <source>
        <dbReference type="EMBL" id="QBK86893.1"/>
    </source>
</evidence>
<sequence length="106" mass="11220">MTVAAALAIIALFSARIAFYLADEIAITAAAMTCLWACFGLLIMSFVFMAGTVRKGGPCPVNFLSLYAAVQSCFIVGAAMAWCARWCRPVQGAVDVPKESATFQTA</sequence>
<name>A0A481YUB3_9VIRU</name>